<feature type="region of interest" description="Disordered" evidence="1">
    <location>
        <begin position="98"/>
        <end position="118"/>
    </location>
</feature>
<dbReference type="EMBL" id="JAPQKL010000003">
    <property type="protein sequence ID" value="KAJ5139288.1"/>
    <property type="molecule type" value="Genomic_DNA"/>
</dbReference>
<evidence type="ECO:0000313" key="3">
    <source>
        <dbReference type="EMBL" id="KAJ5139288.1"/>
    </source>
</evidence>
<evidence type="ECO:0000313" key="4">
    <source>
        <dbReference type="Proteomes" id="UP001149079"/>
    </source>
</evidence>
<keyword evidence="4" id="KW-1185">Reference proteome</keyword>
<comment type="caution">
    <text evidence="3">The sequence shown here is derived from an EMBL/GenBank/DDBJ whole genome shotgun (WGS) entry which is preliminary data.</text>
</comment>
<proteinExistence type="predicted"/>
<feature type="compositionally biased region" description="Basic and acidic residues" evidence="1">
    <location>
        <begin position="98"/>
        <end position="107"/>
    </location>
</feature>
<reference evidence="3" key="2">
    <citation type="journal article" date="2023" name="IMA Fungus">
        <title>Comparative genomic study of the Penicillium genus elucidates a diverse pangenome and 15 lateral gene transfer events.</title>
        <authorList>
            <person name="Petersen C."/>
            <person name="Sorensen T."/>
            <person name="Nielsen M.R."/>
            <person name="Sondergaard T.E."/>
            <person name="Sorensen J.L."/>
            <person name="Fitzpatrick D.A."/>
            <person name="Frisvad J.C."/>
            <person name="Nielsen K.L."/>
        </authorList>
    </citation>
    <scope>NUCLEOTIDE SEQUENCE</scope>
    <source>
        <strain evidence="3">IBT 22155</strain>
    </source>
</reference>
<keyword evidence="2" id="KW-1133">Transmembrane helix</keyword>
<feature type="transmembrane region" description="Helical" evidence="2">
    <location>
        <begin position="60"/>
        <end position="80"/>
    </location>
</feature>
<dbReference type="Proteomes" id="UP001149079">
    <property type="component" value="Unassembled WGS sequence"/>
</dbReference>
<evidence type="ECO:0000256" key="1">
    <source>
        <dbReference type="SAM" id="MobiDB-lite"/>
    </source>
</evidence>
<feature type="transmembrane region" description="Helical" evidence="2">
    <location>
        <begin position="36"/>
        <end position="54"/>
    </location>
</feature>
<dbReference type="OrthoDB" id="4430381at2759"/>
<keyword evidence="2" id="KW-0472">Membrane</keyword>
<organism evidence="3 4">
    <name type="scientific">Penicillium bovifimosum</name>
    <dbReference type="NCBI Taxonomy" id="126998"/>
    <lineage>
        <taxon>Eukaryota</taxon>
        <taxon>Fungi</taxon>
        <taxon>Dikarya</taxon>
        <taxon>Ascomycota</taxon>
        <taxon>Pezizomycotina</taxon>
        <taxon>Eurotiomycetes</taxon>
        <taxon>Eurotiomycetidae</taxon>
        <taxon>Eurotiales</taxon>
        <taxon>Aspergillaceae</taxon>
        <taxon>Penicillium</taxon>
    </lineage>
</organism>
<dbReference type="RefSeq" id="XP_056523937.1">
    <property type="nucleotide sequence ID" value="XM_056664880.1"/>
</dbReference>
<reference evidence="3" key="1">
    <citation type="submission" date="2022-11" db="EMBL/GenBank/DDBJ databases">
        <authorList>
            <person name="Petersen C."/>
        </authorList>
    </citation>
    <scope>NUCLEOTIDE SEQUENCE</scope>
    <source>
        <strain evidence="3">IBT 22155</strain>
    </source>
</reference>
<protein>
    <submittedName>
        <fullName evidence="3">Uncharacterized protein</fullName>
    </submittedName>
</protein>
<evidence type="ECO:0000256" key="2">
    <source>
        <dbReference type="SAM" id="Phobius"/>
    </source>
</evidence>
<gene>
    <name evidence="3" type="ORF">N7515_004136</name>
</gene>
<sequence length="145" mass="16550">MGWLSVLTYPVSFIFGFAFQLLSYLLSLLLFLASPVIYLGHVVLYLALLPLRILVKLEAFIYFMTGAVLIGATVGMILHFSGTTISQFLRIEYSEESQRPRVKRELVEPAPPNPPFDYLEAQTEDRKFLPYSTILEEEENSHESD</sequence>
<keyword evidence="2" id="KW-0812">Transmembrane</keyword>
<dbReference type="AlphaFoldDB" id="A0A9W9L5C1"/>
<name>A0A9W9L5C1_9EURO</name>
<accession>A0A9W9L5C1</accession>
<feature type="transmembrane region" description="Helical" evidence="2">
    <location>
        <begin position="6"/>
        <end position="29"/>
    </location>
</feature>
<dbReference type="GeneID" id="81404050"/>